<dbReference type="InterPro" id="IPR036063">
    <property type="entry name" value="Smr_dom_sf"/>
</dbReference>
<feature type="coiled-coil region" evidence="8">
    <location>
        <begin position="148"/>
        <end position="175"/>
    </location>
</feature>
<evidence type="ECO:0000256" key="5">
    <source>
        <dbReference type="ARBA" id="ARBA00022884"/>
    </source>
</evidence>
<feature type="compositionally biased region" description="Gly residues" evidence="9">
    <location>
        <begin position="777"/>
        <end position="787"/>
    </location>
</feature>
<dbReference type="Pfam" id="PF20297">
    <property type="entry name" value="MSSS"/>
    <property type="match status" value="1"/>
</dbReference>
<dbReference type="InterPro" id="IPR046893">
    <property type="entry name" value="MSSS"/>
</dbReference>
<evidence type="ECO:0000256" key="8">
    <source>
        <dbReference type="SAM" id="Coils"/>
    </source>
</evidence>
<keyword evidence="7" id="KW-0540">Nuclease</keyword>
<dbReference type="InterPro" id="IPR000432">
    <property type="entry name" value="DNA_mismatch_repair_MutS_C"/>
</dbReference>
<dbReference type="CDD" id="cd06503">
    <property type="entry name" value="ATP-synt_Fo_b"/>
    <property type="match status" value="1"/>
</dbReference>
<dbReference type="Gene3D" id="3.30.1370.110">
    <property type="match status" value="1"/>
</dbReference>
<keyword evidence="12" id="KW-1185">Reference proteome</keyword>
<keyword evidence="6 7" id="KW-0238">DNA-binding</keyword>
<dbReference type="HAMAP" id="MF_00092">
    <property type="entry name" value="MutS2"/>
    <property type="match status" value="1"/>
</dbReference>
<name>A0ABW0YK07_9BACI</name>
<dbReference type="EMBL" id="JBHSOZ010000003">
    <property type="protein sequence ID" value="MFC5712720.1"/>
    <property type="molecule type" value="Genomic_DNA"/>
</dbReference>
<dbReference type="PROSITE" id="PS00486">
    <property type="entry name" value="DNA_MISMATCH_REPAIR_2"/>
    <property type="match status" value="1"/>
</dbReference>
<keyword evidence="4 7" id="KW-0067">ATP-binding</keyword>
<proteinExistence type="inferred from homology"/>
<dbReference type="SMART" id="SM00534">
    <property type="entry name" value="MUTSac"/>
    <property type="match status" value="1"/>
</dbReference>
<dbReference type="Gene3D" id="3.40.50.300">
    <property type="entry name" value="P-loop containing nucleotide triphosphate hydrolases"/>
    <property type="match status" value="1"/>
</dbReference>
<feature type="region of interest" description="Disordered" evidence="9">
    <location>
        <begin position="771"/>
        <end position="794"/>
    </location>
</feature>
<dbReference type="InterPro" id="IPR036187">
    <property type="entry name" value="DNA_mismatch_repair_MutS_sf"/>
</dbReference>
<dbReference type="GO" id="GO:0004519">
    <property type="term" value="F:endonuclease activity"/>
    <property type="evidence" value="ECO:0007669"/>
    <property type="project" value="UniProtKB-KW"/>
</dbReference>
<feature type="binding site" evidence="7">
    <location>
        <begin position="343"/>
        <end position="350"/>
    </location>
    <ligand>
        <name>ATP</name>
        <dbReference type="ChEBI" id="CHEBI:30616"/>
    </ligand>
</feature>
<dbReference type="SUPFAM" id="SSF160443">
    <property type="entry name" value="SMR domain-like"/>
    <property type="match status" value="1"/>
</dbReference>
<dbReference type="PROSITE" id="PS50828">
    <property type="entry name" value="SMR"/>
    <property type="match status" value="1"/>
</dbReference>
<keyword evidence="2 7" id="KW-0547">Nucleotide-binding</keyword>
<evidence type="ECO:0000256" key="2">
    <source>
        <dbReference type="ARBA" id="ARBA00022741"/>
    </source>
</evidence>
<keyword evidence="3 7" id="KW-0378">Hydrolase</keyword>
<keyword evidence="1 7" id="KW-0699">rRNA-binding</keyword>
<dbReference type="SMART" id="SM00463">
    <property type="entry name" value="SMR"/>
    <property type="match status" value="1"/>
</dbReference>
<evidence type="ECO:0000256" key="4">
    <source>
        <dbReference type="ARBA" id="ARBA00022840"/>
    </source>
</evidence>
<evidence type="ECO:0000259" key="10">
    <source>
        <dbReference type="PROSITE" id="PS50828"/>
    </source>
</evidence>
<keyword evidence="5 7" id="KW-0694">RNA-binding</keyword>
<evidence type="ECO:0000256" key="9">
    <source>
        <dbReference type="SAM" id="MobiDB-lite"/>
    </source>
</evidence>
<dbReference type="InterPro" id="IPR045076">
    <property type="entry name" value="MutS"/>
</dbReference>
<comment type="function">
    <text evidence="7">Acts as a ribosome collision sensor, splitting the ribosome into its 2 subunits. Detects stalled/collided 70S ribosomes which it binds and splits by an ATP-hydrolysis driven conformational change. Acts upstream of the ribosome quality control system (RQC), a ribosome-associated complex that mediates the extraction of incompletely synthesized nascent chains from stalled ribosomes and their subsequent degradation. Probably generates substrates for RQC.</text>
</comment>
<comment type="caution">
    <text evidence="11">The sequence shown here is derived from an EMBL/GenBank/DDBJ whole genome shotgun (WGS) entry which is preliminary data.</text>
</comment>
<feature type="coiled-coil region" evidence="8">
    <location>
        <begin position="524"/>
        <end position="608"/>
    </location>
</feature>
<evidence type="ECO:0000313" key="11">
    <source>
        <dbReference type="EMBL" id="MFC5712720.1"/>
    </source>
</evidence>
<evidence type="ECO:0000256" key="7">
    <source>
        <dbReference type="HAMAP-Rule" id="MF_00092"/>
    </source>
</evidence>
<gene>
    <name evidence="7" type="primary">mutS2</name>
    <name evidence="7" type="synonym">rqcU</name>
    <name evidence="11" type="ORF">ACFPU1_07995</name>
</gene>
<protein>
    <recommendedName>
        <fullName evidence="7">Endonuclease MutS2</fullName>
        <ecNumber evidence="7">3.1.-.-</ecNumber>
    </recommendedName>
    <alternativeName>
        <fullName evidence="7">Ribosome-associated protein quality control-upstream factor</fullName>
        <shortName evidence="7">RQC-upstream factor</shortName>
        <shortName evidence="7">RqcU</shortName>
        <ecNumber evidence="7">3.6.4.-</ecNumber>
    </alternativeName>
</protein>
<feature type="domain" description="Smr" evidence="10">
    <location>
        <begin position="719"/>
        <end position="794"/>
    </location>
</feature>
<comment type="function">
    <text evidence="7">Endonuclease that is involved in the suppression of homologous recombination and thus may have a key role in the control of bacterial genetic diversity.</text>
</comment>
<keyword evidence="8" id="KW-0175">Coiled coil</keyword>
<evidence type="ECO:0000256" key="6">
    <source>
        <dbReference type="ARBA" id="ARBA00023125"/>
    </source>
</evidence>
<dbReference type="InterPro" id="IPR005747">
    <property type="entry name" value="MutS2"/>
</dbReference>
<dbReference type="SUPFAM" id="SSF48334">
    <property type="entry name" value="DNA repair protein MutS, domain III"/>
    <property type="match status" value="1"/>
</dbReference>
<dbReference type="Pfam" id="PF00488">
    <property type="entry name" value="MutS_V"/>
    <property type="match status" value="1"/>
</dbReference>
<reference evidence="12" key="1">
    <citation type="journal article" date="2019" name="Int. J. Syst. Evol. Microbiol.">
        <title>The Global Catalogue of Microorganisms (GCM) 10K type strain sequencing project: providing services to taxonomists for standard genome sequencing and annotation.</title>
        <authorList>
            <consortium name="The Broad Institute Genomics Platform"/>
            <consortium name="The Broad Institute Genome Sequencing Center for Infectious Disease"/>
            <person name="Wu L."/>
            <person name="Ma J."/>
        </authorList>
    </citation>
    <scope>NUCLEOTIDE SEQUENCE [LARGE SCALE GENOMIC DNA]</scope>
    <source>
        <strain evidence="12">CECT 7184</strain>
    </source>
</reference>
<comment type="similarity">
    <text evidence="7">Belongs to the DNA mismatch repair MutS family. MutS2 subfamily.</text>
</comment>
<evidence type="ECO:0000256" key="3">
    <source>
        <dbReference type="ARBA" id="ARBA00022801"/>
    </source>
</evidence>
<dbReference type="EC" id="3.6.4.-" evidence="7"/>
<dbReference type="PANTHER" id="PTHR48466">
    <property type="entry name" value="OS10G0509000 PROTEIN-RELATED"/>
    <property type="match status" value="1"/>
</dbReference>
<sequence length="794" mass="88324">MLEKEEAFLLERVLRVLEYDKMKQQLKAHIASSLGRKKAEELQPLTDLETVKKEQKRTYEGTKVLRLKGQAPLGGIHDIQPQIKRASIGGMLNAEELRDVADTIYGGRRLRTFIQNMVEEEVSLPLLDELTSAIIPLTEVEKSIKQCIDEHSEVLDSASDSLRNIRQNIRSHESSVRSKLDQIIRSSSNQKKLSDTIVTIRNDRYVIPVKQEYRGAFGGIVHDQSASGATLFIEPQSVVSINNLLREARVKERQEIERILMELSGLINEQGEELLSNIEVLAELDFLFAKAYYAKEIKGTQPSLNEDGRLEFLKARHPLLSEEEVVPIDVELGGSFSSLIITGPNTGGKTVTLKTVGLLSLMAQSGLFLPVEEGSEASVFSQVFADIGDEQSIEQNLSTFSSHMTNIVNILKHVDHKSLVLFDEIGAGTDPTEGAALAVSILDYVYSTGAKLVATTHYSELKGYAYNRKGVMNASVEFNVETLSPTYRLLIGVPGRSNAFAISRRLGLDESIIAAAENEVTADSRQVEQMITSLDERRKAAEMEREEAETHRREAEKLHEELEHKLAEVEEKRSGILKEAEDKAEKEVKKARKEAESIISDLRRLQKEGLSVKEHELISAKKRMDKAAPELTPKTKQIKKQAMKKEALHPGDEVKVLSFGQKGQIIKQVNETEFQVQLGIMKMNVKKEDMEKVKGETAKSQPKPIASVSSAGQAVKPELDLRGERFDEAMRKVEKYLDEAVLAGYNQVHIIHGKGTGALRKGVKDLLKKHPSVSGTRDGGMNEGGLGNTVVDLK</sequence>
<dbReference type="SMART" id="SM00533">
    <property type="entry name" value="MUTSd"/>
    <property type="match status" value="1"/>
</dbReference>
<dbReference type="PIRSF" id="PIRSF005814">
    <property type="entry name" value="MutS_YshD"/>
    <property type="match status" value="1"/>
</dbReference>
<dbReference type="EC" id="3.1.-.-" evidence="7"/>
<dbReference type="InterPro" id="IPR002625">
    <property type="entry name" value="Smr_dom"/>
</dbReference>
<dbReference type="CDD" id="cd03280">
    <property type="entry name" value="ABC_MutS2"/>
    <property type="match status" value="1"/>
</dbReference>
<dbReference type="Proteomes" id="UP001596142">
    <property type="component" value="Unassembled WGS sequence"/>
</dbReference>
<evidence type="ECO:0000256" key="1">
    <source>
        <dbReference type="ARBA" id="ARBA00022730"/>
    </source>
</evidence>
<dbReference type="InterPro" id="IPR027417">
    <property type="entry name" value="P-loop_NTPase"/>
</dbReference>
<dbReference type="InterPro" id="IPR007696">
    <property type="entry name" value="DNA_mismatch_repair_MutS_core"/>
</dbReference>
<dbReference type="RefSeq" id="WP_385943696.1">
    <property type="nucleotide sequence ID" value="NZ_JBHSPG010000023.1"/>
</dbReference>
<comment type="subunit">
    <text evidence="7">Homodimer. Binds to stalled ribosomes, contacting rRNA.</text>
</comment>
<accession>A0ABW0YK07</accession>
<dbReference type="SUPFAM" id="SSF52540">
    <property type="entry name" value="P-loop containing nucleoside triphosphate hydrolases"/>
    <property type="match status" value="1"/>
</dbReference>
<dbReference type="PANTHER" id="PTHR48466:SF2">
    <property type="entry name" value="OS10G0509000 PROTEIN"/>
    <property type="match status" value="1"/>
</dbReference>
<organism evidence="11 12">
    <name type="scientific">Thalassorhabdus alkalitolerans</name>
    <dbReference type="NCBI Taxonomy" id="2282697"/>
    <lineage>
        <taxon>Bacteria</taxon>
        <taxon>Bacillati</taxon>
        <taxon>Bacillota</taxon>
        <taxon>Bacilli</taxon>
        <taxon>Bacillales</taxon>
        <taxon>Bacillaceae</taxon>
        <taxon>Thalassorhabdus</taxon>
    </lineage>
</organism>
<evidence type="ECO:0000313" key="12">
    <source>
        <dbReference type="Proteomes" id="UP001596142"/>
    </source>
</evidence>
<dbReference type="Pfam" id="PF01713">
    <property type="entry name" value="Smr"/>
    <property type="match status" value="1"/>
</dbReference>
<dbReference type="NCBIfam" id="TIGR01069">
    <property type="entry name" value="mutS2"/>
    <property type="match status" value="1"/>
</dbReference>
<keyword evidence="7 11" id="KW-0255">Endonuclease</keyword>